<feature type="domain" description="Cyclin C-terminal" evidence="7">
    <location>
        <begin position="330"/>
        <end position="456"/>
    </location>
</feature>
<dbReference type="SUPFAM" id="SSF47954">
    <property type="entry name" value="Cyclin-like"/>
    <property type="match status" value="2"/>
</dbReference>
<evidence type="ECO:0000256" key="3">
    <source>
        <dbReference type="ARBA" id="ARBA00023306"/>
    </source>
</evidence>
<evidence type="ECO:0000313" key="8">
    <source>
        <dbReference type="EMBL" id="CAD7227006.1"/>
    </source>
</evidence>
<feature type="compositionally biased region" description="Polar residues" evidence="5">
    <location>
        <begin position="1"/>
        <end position="11"/>
    </location>
</feature>
<dbReference type="InterPro" id="IPR036915">
    <property type="entry name" value="Cyclin-like_sf"/>
</dbReference>
<evidence type="ECO:0000259" key="6">
    <source>
        <dbReference type="SMART" id="SM00385"/>
    </source>
</evidence>
<dbReference type="Pfam" id="PF00134">
    <property type="entry name" value="Cyclin_N"/>
    <property type="match status" value="1"/>
</dbReference>
<organism evidence="8">
    <name type="scientific">Cyprideis torosa</name>
    <dbReference type="NCBI Taxonomy" id="163714"/>
    <lineage>
        <taxon>Eukaryota</taxon>
        <taxon>Metazoa</taxon>
        <taxon>Ecdysozoa</taxon>
        <taxon>Arthropoda</taxon>
        <taxon>Crustacea</taxon>
        <taxon>Oligostraca</taxon>
        <taxon>Ostracoda</taxon>
        <taxon>Podocopa</taxon>
        <taxon>Podocopida</taxon>
        <taxon>Cytherocopina</taxon>
        <taxon>Cytheroidea</taxon>
        <taxon>Cytherideidae</taxon>
        <taxon>Cyprideis</taxon>
    </lineage>
</organism>
<dbReference type="OrthoDB" id="5590282at2759"/>
<dbReference type="CDD" id="cd20504">
    <property type="entry name" value="CYCLIN_CCNA_rpt1"/>
    <property type="match status" value="1"/>
</dbReference>
<dbReference type="InterPro" id="IPR006671">
    <property type="entry name" value="Cyclin_N"/>
</dbReference>
<dbReference type="SMART" id="SM00385">
    <property type="entry name" value="CYCLIN"/>
    <property type="match status" value="2"/>
</dbReference>
<evidence type="ECO:0000256" key="1">
    <source>
        <dbReference type="ARBA" id="ARBA00022618"/>
    </source>
</evidence>
<evidence type="ECO:0008006" key="9">
    <source>
        <dbReference type="Google" id="ProtNLM"/>
    </source>
</evidence>
<dbReference type="InterPro" id="IPR039361">
    <property type="entry name" value="Cyclin"/>
</dbReference>
<evidence type="ECO:0000256" key="2">
    <source>
        <dbReference type="ARBA" id="ARBA00023127"/>
    </source>
</evidence>
<feature type="domain" description="Cyclin-like" evidence="6">
    <location>
        <begin position="334"/>
        <end position="418"/>
    </location>
</feature>
<dbReference type="GO" id="GO:0000278">
    <property type="term" value="P:mitotic cell cycle"/>
    <property type="evidence" value="ECO:0007669"/>
    <property type="project" value="UniProtKB-ARBA"/>
</dbReference>
<dbReference type="EMBL" id="OB661001">
    <property type="protein sequence ID" value="CAD7227006.1"/>
    <property type="molecule type" value="Genomic_DNA"/>
</dbReference>
<keyword evidence="1" id="KW-0132">Cell division</keyword>
<comment type="similarity">
    <text evidence="4">Belongs to the cyclin family.</text>
</comment>
<dbReference type="InterPro" id="IPR013763">
    <property type="entry name" value="Cyclin-like_dom"/>
</dbReference>
<dbReference type="FunFam" id="1.10.472.10:FF:000001">
    <property type="entry name" value="G2/mitotic-specific cyclin"/>
    <property type="match status" value="1"/>
</dbReference>
<proteinExistence type="inferred from homology"/>
<name>A0A7R8W8P5_9CRUS</name>
<dbReference type="InterPro" id="IPR004367">
    <property type="entry name" value="Cyclin_C-dom"/>
</dbReference>
<dbReference type="AlphaFoldDB" id="A0A7R8W8P5"/>
<feature type="domain" description="Cyclin-like" evidence="6">
    <location>
        <begin position="237"/>
        <end position="321"/>
    </location>
</feature>
<dbReference type="PROSITE" id="PS00292">
    <property type="entry name" value="CYCLINS"/>
    <property type="match status" value="1"/>
</dbReference>
<feature type="region of interest" description="Disordered" evidence="5">
    <location>
        <begin position="1"/>
        <end position="27"/>
    </location>
</feature>
<dbReference type="InterPro" id="IPR048258">
    <property type="entry name" value="Cyclins_cyclin-box"/>
</dbReference>
<dbReference type="Pfam" id="PF02984">
    <property type="entry name" value="Cyclin_C"/>
    <property type="match status" value="1"/>
</dbReference>
<dbReference type="Gene3D" id="1.10.472.10">
    <property type="entry name" value="Cyclin-like"/>
    <property type="match status" value="2"/>
</dbReference>
<keyword evidence="2 4" id="KW-0195">Cyclin</keyword>
<sequence length="468" mass="52959">MMYTQSASSSLAGALRKKDTPANVDPGRRTLKEFVSNALLDSTKPNFGKLPGKSYDIYTDKVAEEENSCSSFASCTSRVTTRAARRSGSSAFRDVTGKEVLRPLQRQPVGASAEFVVSEDEPVCSMADISMHSLGEPVAAPFKESCSQMDLEEIEEEDEVEDKENQGPCESSMLDISSSCSRKQFLRELEDRIVCVPRYKSLIIDYLKELEQKFRPKAHYMKRQEDITYQMRTILVDWLVEVADEYRLSQECLFMAIGYIDRFLSKMSISRSRLQLLGTTAMFLAAKFQEIYPPNAEEFVYVTDDTYTKDEVLRMEHLVLKVLSFDLGCPTAVTFLEYFAHELEVSEEAKEVAMYLCELSLLEGDPFLQYLPSHVAASALSLATKVTRCDVYGSPGKQAQFIRRFEKVVEVGFNELHECSAHLMRILKAAHTNQQKAIYEKYRSDKHRNVSLHGEQLASPDLSAILRG</sequence>
<evidence type="ECO:0000259" key="7">
    <source>
        <dbReference type="SMART" id="SM01332"/>
    </source>
</evidence>
<evidence type="ECO:0000256" key="4">
    <source>
        <dbReference type="RuleBase" id="RU000383"/>
    </source>
</evidence>
<keyword evidence="3" id="KW-0131">Cell cycle</keyword>
<reference evidence="8" key="1">
    <citation type="submission" date="2020-11" db="EMBL/GenBank/DDBJ databases">
        <authorList>
            <person name="Tran Van P."/>
        </authorList>
    </citation>
    <scope>NUCLEOTIDE SEQUENCE</scope>
</reference>
<gene>
    <name evidence="8" type="ORF">CTOB1V02_LOCUS4917</name>
</gene>
<dbReference type="GO" id="GO:0051301">
    <property type="term" value="P:cell division"/>
    <property type="evidence" value="ECO:0007669"/>
    <property type="project" value="UniProtKB-KW"/>
</dbReference>
<dbReference type="SMART" id="SM01332">
    <property type="entry name" value="Cyclin_C"/>
    <property type="match status" value="1"/>
</dbReference>
<feature type="compositionally biased region" description="Basic and acidic residues" evidence="5">
    <location>
        <begin position="16"/>
        <end position="27"/>
    </location>
</feature>
<dbReference type="PANTHER" id="PTHR10177">
    <property type="entry name" value="CYCLINS"/>
    <property type="match status" value="1"/>
</dbReference>
<protein>
    <recommendedName>
        <fullName evidence="9">Cyclin A</fullName>
    </recommendedName>
</protein>
<evidence type="ECO:0000256" key="5">
    <source>
        <dbReference type="SAM" id="MobiDB-lite"/>
    </source>
</evidence>
<accession>A0A7R8W8P5</accession>
<feature type="region of interest" description="Disordered" evidence="5">
    <location>
        <begin position="155"/>
        <end position="174"/>
    </location>
</feature>